<evidence type="ECO:0000313" key="2">
    <source>
        <dbReference type="Proteomes" id="UP000029665"/>
    </source>
</evidence>
<evidence type="ECO:0008006" key="3">
    <source>
        <dbReference type="Google" id="ProtNLM"/>
    </source>
</evidence>
<organism evidence="1 2">
    <name type="scientific">Pycnoporus cinnabarinus</name>
    <name type="common">Cinnabar-red polypore</name>
    <name type="synonym">Trametes cinnabarina</name>
    <dbReference type="NCBI Taxonomy" id="5643"/>
    <lineage>
        <taxon>Eukaryota</taxon>
        <taxon>Fungi</taxon>
        <taxon>Dikarya</taxon>
        <taxon>Basidiomycota</taxon>
        <taxon>Agaricomycotina</taxon>
        <taxon>Agaricomycetes</taxon>
        <taxon>Polyporales</taxon>
        <taxon>Polyporaceae</taxon>
        <taxon>Trametes</taxon>
    </lineage>
</organism>
<keyword evidence="2" id="KW-1185">Reference proteome</keyword>
<dbReference type="OrthoDB" id="270763at2759"/>
<evidence type="ECO:0000313" key="1">
    <source>
        <dbReference type="EMBL" id="CDO73013.1"/>
    </source>
</evidence>
<dbReference type="HOGENOM" id="CLU_943780_0_0_1"/>
<dbReference type="AlphaFoldDB" id="A0A060SKQ5"/>
<dbReference type="Proteomes" id="UP000029665">
    <property type="component" value="Unassembled WGS sequence"/>
</dbReference>
<gene>
    <name evidence="1" type="ORF">BN946_scf185007.g67</name>
</gene>
<reference evidence="1" key="1">
    <citation type="submission" date="2014-01" db="EMBL/GenBank/DDBJ databases">
        <title>The genome of the white-rot fungus Pycnoporus cinnabarinus: a basidiomycete model with a versatile arsenal for lignocellulosic biomass breakdown.</title>
        <authorList>
            <person name="Levasseur A."/>
            <person name="Lomascolo A."/>
            <person name="Ruiz-Duenas F.J."/>
            <person name="Uzan E."/>
            <person name="Piumi F."/>
            <person name="Kues U."/>
            <person name="Ram A.F.J."/>
            <person name="Murat C."/>
            <person name="Haon M."/>
            <person name="Benoit I."/>
            <person name="Arfi Y."/>
            <person name="Chevret D."/>
            <person name="Drula E."/>
            <person name="Kwon M.J."/>
            <person name="Gouret P."/>
            <person name="Lesage-Meessen L."/>
            <person name="Lombard V."/>
            <person name="Mariette J."/>
            <person name="Noirot C."/>
            <person name="Park J."/>
            <person name="Patyshakuliyeva A."/>
            <person name="Wieneger R.A.B."/>
            <person name="Wosten H.A.B."/>
            <person name="Martin F."/>
            <person name="Coutinho P.M."/>
            <person name="de Vries R."/>
            <person name="Martinez A.T."/>
            <person name="Klopp C."/>
            <person name="Pontarotti P."/>
            <person name="Henrissat B."/>
            <person name="Record E."/>
        </authorList>
    </citation>
    <scope>NUCLEOTIDE SEQUENCE [LARGE SCALE GENOMIC DNA]</scope>
    <source>
        <strain evidence="1">BRFM137</strain>
    </source>
</reference>
<sequence length="295" mass="33916">MSFHDPEHATWLQSSVSVLSMLMDHQEIYSEVLQLCPNLRELHLHVYHTFFRPKALEALANSIPPTVRVLRVRAYHYTALFQLLSLFPHIEYLEVEYRGTDSSMPAPIPWAPPQWSLRQLWYSNRRQQARRFIEWALSGPGVGSRHTLEALRAQCPMFSPSILSTLEVSSLRLLSIPALSAHDNLSAFSRLEEVWLTAPRHASLTFLPLPAQVRRLVLYRLSETADYDDVLADLSAYYERSGRHLEAVTYHRDSTGDEGDILEDVRMLYNFCVARNLSFELMDPPYGSYPGEVRG</sequence>
<dbReference type="STRING" id="5643.A0A060SKQ5"/>
<proteinExistence type="predicted"/>
<protein>
    <recommendedName>
        <fullName evidence="3">F-box domain-containing protein</fullName>
    </recommendedName>
</protein>
<dbReference type="OMA" id="THCKAFK"/>
<accession>A0A060SKQ5</accession>
<dbReference type="EMBL" id="CCBP010000119">
    <property type="protein sequence ID" value="CDO73013.1"/>
    <property type="molecule type" value="Genomic_DNA"/>
</dbReference>
<comment type="caution">
    <text evidence="1">The sequence shown here is derived from an EMBL/GenBank/DDBJ whole genome shotgun (WGS) entry which is preliminary data.</text>
</comment>
<name>A0A060SKQ5_PYCCI</name>